<protein>
    <submittedName>
        <fullName evidence="2">Uncharacterized protein</fullName>
    </submittedName>
</protein>
<evidence type="ECO:0000313" key="3">
    <source>
        <dbReference type="Proteomes" id="UP000673691"/>
    </source>
</evidence>
<gene>
    <name evidence="2" type="ORF">BJ554DRAFT_4100</name>
</gene>
<dbReference type="Proteomes" id="UP000673691">
    <property type="component" value="Unassembled WGS sequence"/>
</dbReference>
<dbReference type="AlphaFoldDB" id="A0A8H8A0G8"/>
<keyword evidence="1" id="KW-0472">Membrane</keyword>
<sequence>MANNVTDVINQNKINPELGYDPWAFPKLISPVRDLSYVVFGWCIYEALECGTTLLSAREERRSRIYQGLVVASVFHLAVIAAGIVDASTSKEVVTDFFRGPCEFASSAICLTCLLLARWAYFYVGVKIVLDAAPVNRSTVIKLWATTIVAAIGTLCYTIITIRFFQLTFDQYGDYMETKNVDAVMKRISEDIEPFEKTVKVGQSA</sequence>
<organism evidence="2 3">
    <name type="scientific">Olpidium bornovanus</name>
    <dbReference type="NCBI Taxonomy" id="278681"/>
    <lineage>
        <taxon>Eukaryota</taxon>
        <taxon>Fungi</taxon>
        <taxon>Fungi incertae sedis</taxon>
        <taxon>Olpidiomycota</taxon>
        <taxon>Olpidiomycotina</taxon>
        <taxon>Olpidiomycetes</taxon>
        <taxon>Olpidiales</taxon>
        <taxon>Olpidiaceae</taxon>
        <taxon>Olpidium</taxon>
    </lineage>
</organism>
<proteinExistence type="predicted"/>
<keyword evidence="1" id="KW-1133">Transmembrane helix</keyword>
<feature type="transmembrane region" description="Helical" evidence="1">
    <location>
        <begin position="143"/>
        <end position="165"/>
    </location>
</feature>
<keyword evidence="1" id="KW-0812">Transmembrane</keyword>
<keyword evidence="3" id="KW-1185">Reference proteome</keyword>
<comment type="caution">
    <text evidence="2">The sequence shown here is derived from an EMBL/GenBank/DDBJ whole genome shotgun (WGS) entry which is preliminary data.</text>
</comment>
<dbReference type="EMBL" id="JAEFCI010001788">
    <property type="protein sequence ID" value="KAG5462676.1"/>
    <property type="molecule type" value="Genomic_DNA"/>
</dbReference>
<evidence type="ECO:0000256" key="1">
    <source>
        <dbReference type="SAM" id="Phobius"/>
    </source>
</evidence>
<feature type="transmembrane region" description="Helical" evidence="1">
    <location>
        <begin position="65"/>
        <end position="84"/>
    </location>
</feature>
<feature type="transmembrane region" description="Helical" evidence="1">
    <location>
        <begin position="104"/>
        <end position="122"/>
    </location>
</feature>
<reference evidence="2 3" key="1">
    <citation type="journal article" name="Sci. Rep.">
        <title>Genome-scale phylogenetic analyses confirm Olpidium as the closest living zoosporic fungus to the non-flagellated, terrestrial fungi.</title>
        <authorList>
            <person name="Chang Y."/>
            <person name="Rochon D."/>
            <person name="Sekimoto S."/>
            <person name="Wang Y."/>
            <person name="Chovatia M."/>
            <person name="Sandor L."/>
            <person name="Salamov A."/>
            <person name="Grigoriev I.V."/>
            <person name="Stajich J.E."/>
            <person name="Spatafora J.W."/>
        </authorList>
    </citation>
    <scope>NUCLEOTIDE SEQUENCE [LARGE SCALE GENOMIC DNA]</scope>
    <source>
        <strain evidence="2">S191</strain>
    </source>
</reference>
<name>A0A8H8A0G8_9FUNG</name>
<accession>A0A8H8A0G8</accession>
<evidence type="ECO:0000313" key="2">
    <source>
        <dbReference type="EMBL" id="KAG5462676.1"/>
    </source>
</evidence>